<gene>
    <name evidence="2" type="ORF">G3570_02100</name>
</gene>
<comment type="caution">
    <text evidence="2">The sequence shown here is derived from an EMBL/GenBank/DDBJ whole genome shotgun (WGS) entry which is preliminary data.</text>
</comment>
<keyword evidence="3" id="KW-1185">Reference proteome</keyword>
<dbReference type="InterPro" id="IPR023614">
    <property type="entry name" value="Porin_dom_sf"/>
</dbReference>
<evidence type="ECO:0008006" key="4">
    <source>
        <dbReference type="Google" id="ProtNLM"/>
    </source>
</evidence>
<evidence type="ECO:0000256" key="1">
    <source>
        <dbReference type="SAM" id="SignalP"/>
    </source>
</evidence>
<feature type="signal peptide" evidence="1">
    <location>
        <begin position="1"/>
        <end position="23"/>
    </location>
</feature>
<dbReference type="SUPFAM" id="SSF56935">
    <property type="entry name" value="Porins"/>
    <property type="match status" value="1"/>
</dbReference>
<dbReference type="EMBL" id="JAALLT010000001">
    <property type="protein sequence ID" value="NGP75408.1"/>
    <property type="molecule type" value="Genomic_DNA"/>
</dbReference>
<organism evidence="2 3">
    <name type="scientific">Halalkalibaculum roseum</name>
    <dbReference type="NCBI Taxonomy" id="2709311"/>
    <lineage>
        <taxon>Bacteria</taxon>
        <taxon>Pseudomonadati</taxon>
        <taxon>Balneolota</taxon>
        <taxon>Balneolia</taxon>
        <taxon>Balneolales</taxon>
        <taxon>Balneolaceae</taxon>
        <taxon>Halalkalibaculum</taxon>
    </lineage>
</organism>
<accession>A0A6M1STG5</accession>
<reference evidence="2 3" key="1">
    <citation type="submission" date="2020-02" db="EMBL/GenBank/DDBJ databases">
        <title>Balneolaceae bacterium YR4-1, complete genome.</title>
        <authorList>
            <person name="Li Y."/>
            <person name="Wu S."/>
        </authorList>
    </citation>
    <scope>NUCLEOTIDE SEQUENCE [LARGE SCALE GENOMIC DNA]</scope>
    <source>
        <strain evidence="2 3">YR4-1</strain>
    </source>
</reference>
<evidence type="ECO:0000313" key="2">
    <source>
        <dbReference type="EMBL" id="NGP75408.1"/>
    </source>
</evidence>
<protein>
    <recommendedName>
        <fullName evidence="4">Porin</fullName>
    </recommendedName>
</protein>
<feature type="chain" id="PRO_5026908742" description="Porin" evidence="1">
    <location>
        <begin position="24"/>
        <end position="373"/>
    </location>
</feature>
<proteinExistence type="predicted"/>
<dbReference type="RefSeq" id="WP_165138689.1">
    <property type="nucleotide sequence ID" value="NZ_JAALLT010000001.1"/>
</dbReference>
<dbReference type="AlphaFoldDB" id="A0A6M1STG5"/>
<dbReference type="Proteomes" id="UP000473278">
    <property type="component" value="Unassembled WGS sequence"/>
</dbReference>
<keyword evidence="1" id="KW-0732">Signal</keyword>
<evidence type="ECO:0000313" key="3">
    <source>
        <dbReference type="Proteomes" id="UP000473278"/>
    </source>
</evidence>
<sequence>MGCLKKVSFLLLLSFFISQHANAQQGQGATIGGYGELHYNDVTYNANGDQGPGEFDFHRFILYAGYDFNDWIAFRSELEIEHTFVNDGQGEVALEQAYVDLRYKPELGVRAGIMLVPVGIVNPIHEPPTFNGVERPNVEKYIIPSTWRESGIGIYGRTRSGLSYEAYLMAGLDASGITGDEGIRGARQKAYESSTDNWALTGRLDYRANLNLTVGASYFYSDLSTDSQFGNAMEGARINMIEGHAIYTNSGFEARLLAVYSGISNAEDVNNVFGNDIGESQYGGYLEAGYDLLRLSDADTEQQLILFARGEVYDTQLSTANIIDNAENERHEYTFGFTYKPAPRVAFKADYQLLQSAGIKDIQQLNFGVGYNF</sequence>
<name>A0A6M1STG5_9BACT</name>
<dbReference type="Gene3D" id="2.40.160.10">
    <property type="entry name" value="Porin"/>
    <property type="match status" value="1"/>
</dbReference>